<dbReference type="InterPro" id="IPR004101">
    <property type="entry name" value="Mur_ligase_C"/>
</dbReference>
<organism evidence="12 13">
    <name type="scientific">Sphingomicrobium clamense</name>
    <dbReference type="NCBI Taxonomy" id="2851013"/>
    <lineage>
        <taxon>Bacteria</taxon>
        <taxon>Pseudomonadati</taxon>
        <taxon>Pseudomonadota</taxon>
        <taxon>Alphaproteobacteria</taxon>
        <taxon>Sphingomonadales</taxon>
        <taxon>Sphingomonadaceae</taxon>
        <taxon>Sphingomicrobium</taxon>
    </lineage>
</organism>
<dbReference type="GO" id="GO:0016874">
    <property type="term" value="F:ligase activity"/>
    <property type="evidence" value="ECO:0007669"/>
    <property type="project" value="UniProtKB-KW"/>
</dbReference>
<feature type="domain" description="Mur ligase C-terminal" evidence="10">
    <location>
        <begin position="309"/>
        <end position="441"/>
    </location>
</feature>
<evidence type="ECO:0000256" key="2">
    <source>
        <dbReference type="ARBA" id="ARBA00022618"/>
    </source>
</evidence>
<sequence length="459" mass="48489">MANHYFFCGIGGSGMLPLAAILAARGAQVSGSDRSLDAGRLAAKFDYLRGLGIDLHAQDGSGLSEGMTLVASAAVEDSVPDVARANELGLPRLNRPELLAEMLNDADCSIAVGGTSGKSTVTGMIGWMLHACGRKPTVMNGAVMKNFATPDAPFASALAGDADLFVSEVDESDGSIALYRPQVAVINNVTLDHKSMDELRALFTDFGNVAGAALVNADDEEAAALSIDGARRFGFDDDTNDYEGRDLALHPTYSTFTLHRHGTSHLVTVPMPGKHNASNALAALAAVDAAGLDLSDAIAALGEFQGLKRRYEIVGEANGITVIDDFGHNPDKAAATLRTAKAAGRPLHVLFQPHGYGPLKQMGDELAEVFADHLDANDMLYVPDPVYQGGTVEKERDGRWLADRVIALGGPALHREDRDALAELIVDDAKTGDMVLIMGARDDTLIAFAQGILDRLAQR</sequence>
<evidence type="ECO:0000313" key="13">
    <source>
        <dbReference type="Proteomes" id="UP000698028"/>
    </source>
</evidence>
<keyword evidence="13" id="KW-1185">Reference proteome</keyword>
<keyword evidence="1 12" id="KW-0436">Ligase</keyword>
<dbReference type="Proteomes" id="UP000698028">
    <property type="component" value="Unassembled WGS sequence"/>
</dbReference>
<dbReference type="InterPro" id="IPR050061">
    <property type="entry name" value="MurCDEF_pg_biosynth"/>
</dbReference>
<feature type="domain" description="Mur ligase central" evidence="11">
    <location>
        <begin position="112"/>
        <end position="287"/>
    </location>
</feature>
<evidence type="ECO:0000256" key="7">
    <source>
        <dbReference type="ARBA" id="ARBA00023306"/>
    </source>
</evidence>
<dbReference type="RefSeq" id="WP_218632614.1">
    <property type="nucleotide sequence ID" value="NZ_JAHVAH010000001.1"/>
</dbReference>
<keyword evidence="2" id="KW-0132">Cell division</keyword>
<evidence type="ECO:0000256" key="8">
    <source>
        <dbReference type="ARBA" id="ARBA00023316"/>
    </source>
</evidence>
<dbReference type="Pfam" id="PF01225">
    <property type="entry name" value="Mur_ligase"/>
    <property type="match status" value="1"/>
</dbReference>
<evidence type="ECO:0000256" key="5">
    <source>
        <dbReference type="ARBA" id="ARBA00022960"/>
    </source>
</evidence>
<dbReference type="PANTHER" id="PTHR43445:SF3">
    <property type="entry name" value="UDP-N-ACETYLMURAMATE--L-ALANINE LIGASE"/>
    <property type="match status" value="1"/>
</dbReference>
<evidence type="ECO:0000256" key="4">
    <source>
        <dbReference type="ARBA" id="ARBA00022840"/>
    </source>
</evidence>
<comment type="caution">
    <text evidence="12">The sequence shown here is derived from an EMBL/GenBank/DDBJ whole genome shotgun (WGS) entry which is preliminary data.</text>
</comment>
<dbReference type="InterPro" id="IPR000713">
    <property type="entry name" value="Mur_ligase_N"/>
</dbReference>
<dbReference type="InterPro" id="IPR013221">
    <property type="entry name" value="Mur_ligase_cen"/>
</dbReference>
<name>A0ABS6V513_9SPHN</name>
<evidence type="ECO:0000256" key="3">
    <source>
        <dbReference type="ARBA" id="ARBA00022741"/>
    </source>
</evidence>
<evidence type="ECO:0000259" key="9">
    <source>
        <dbReference type="Pfam" id="PF01225"/>
    </source>
</evidence>
<keyword evidence="5" id="KW-0133">Cell shape</keyword>
<evidence type="ECO:0000259" key="10">
    <source>
        <dbReference type="Pfam" id="PF02875"/>
    </source>
</evidence>
<keyword evidence="8" id="KW-0961">Cell wall biogenesis/degradation</keyword>
<keyword evidence="3" id="KW-0547">Nucleotide-binding</keyword>
<evidence type="ECO:0000256" key="6">
    <source>
        <dbReference type="ARBA" id="ARBA00022984"/>
    </source>
</evidence>
<gene>
    <name evidence="12" type="ORF">KTQ36_04965</name>
</gene>
<dbReference type="Pfam" id="PF02875">
    <property type="entry name" value="Mur_ligase_C"/>
    <property type="match status" value="1"/>
</dbReference>
<proteinExistence type="predicted"/>
<accession>A0ABS6V513</accession>
<protein>
    <submittedName>
        <fullName evidence="12">UDP-N-acetylmuramate--alanine ligase</fullName>
    </submittedName>
</protein>
<keyword evidence="7" id="KW-0131">Cell cycle</keyword>
<dbReference type="EMBL" id="JAHVAH010000001">
    <property type="protein sequence ID" value="MBW0144644.1"/>
    <property type="molecule type" value="Genomic_DNA"/>
</dbReference>
<keyword evidence="4" id="KW-0067">ATP-binding</keyword>
<feature type="domain" description="Mur ligase N-terminal catalytic" evidence="9">
    <location>
        <begin position="5"/>
        <end position="104"/>
    </location>
</feature>
<keyword evidence="6" id="KW-0573">Peptidoglycan synthesis</keyword>
<evidence type="ECO:0000256" key="1">
    <source>
        <dbReference type="ARBA" id="ARBA00022598"/>
    </source>
</evidence>
<evidence type="ECO:0000313" key="12">
    <source>
        <dbReference type="EMBL" id="MBW0144644.1"/>
    </source>
</evidence>
<evidence type="ECO:0000259" key="11">
    <source>
        <dbReference type="Pfam" id="PF08245"/>
    </source>
</evidence>
<dbReference type="PANTHER" id="PTHR43445">
    <property type="entry name" value="UDP-N-ACETYLMURAMATE--L-ALANINE LIGASE-RELATED"/>
    <property type="match status" value="1"/>
</dbReference>
<reference evidence="12 13" key="1">
    <citation type="submission" date="2021-07" db="EMBL/GenBank/DDBJ databases">
        <title>The draft genome sequence of Sphingomicrobium sp. B8.</title>
        <authorList>
            <person name="Mu L."/>
        </authorList>
    </citation>
    <scope>NUCLEOTIDE SEQUENCE [LARGE SCALE GENOMIC DNA]</scope>
    <source>
        <strain evidence="12 13">B8</strain>
    </source>
</reference>
<dbReference type="Pfam" id="PF08245">
    <property type="entry name" value="Mur_ligase_M"/>
    <property type="match status" value="1"/>
</dbReference>